<reference evidence="1 3" key="2">
    <citation type="journal article" date="2014" name="BMC Genomics">
        <title>An improved genome release (version Mt4.0) for the model legume Medicago truncatula.</title>
        <authorList>
            <person name="Tang H."/>
            <person name="Krishnakumar V."/>
            <person name="Bidwell S."/>
            <person name="Rosen B."/>
            <person name="Chan A."/>
            <person name="Zhou S."/>
            <person name="Gentzbittel L."/>
            <person name="Childs K.L."/>
            <person name="Yandell M."/>
            <person name="Gundlach H."/>
            <person name="Mayer K.F."/>
            <person name="Schwartz D.C."/>
            <person name="Town C.D."/>
        </authorList>
    </citation>
    <scope>GENOME REANNOTATION</scope>
    <source>
        <strain evidence="2 3">cv. Jemalong A17</strain>
    </source>
</reference>
<evidence type="ECO:0000313" key="2">
    <source>
        <dbReference type="EnsemblPlants" id="AES99199"/>
    </source>
</evidence>
<dbReference type="AlphaFoldDB" id="G7KG12"/>
<dbReference type="PaxDb" id="3880-AES99199"/>
<evidence type="ECO:0000313" key="3">
    <source>
        <dbReference type="Proteomes" id="UP000002051"/>
    </source>
</evidence>
<reference evidence="1 3" key="1">
    <citation type="journal article" date="2011" name="Nature">
        <title>The Medicago genome provides insight into the evolution of rhizobial symbioses.</title>
        <authorList>
            <person name="Young N.D."/>
            <person name="Debelle F."/>
            <person name="Oldroyd G.E."/>
            <person name="Geurts R."/>
            <person name="Cannon S.B."/>
            <person name="Udvardi M.K."/>
            <person name="Benedito V.A."/>
            <person name="Mayer K.F."/>
            <person name="Gouzy J."/>
            <person name="Schoof H."/>
            <person name="Van de Peer Y."/>
            <person name="Proost S."/>
            <person name="Cook D.R."/>
            <person name="Meyers B.C."/>
            <person name="Spannagl M."/>
            <person name="Cheung F."/>
            <person name="De Mita S."/>
            <person name="Krishnakumar V."/>
            <person name="Gundlach H."/>
            <person name="Zhou S."/>
            <person name="Mudge J."/>
            <person name="Bharti A.K."/>
            <person name="Murray J.D."/>
            <person name="Naoumkina M.A."/>
            <person name="Rosen B."/>
            <person name="Silverstein K.A."/>
            <person name="Tang H."/>
            <person name="Rombauts S."/>
            <person name="Zhao P.X."/>
            <person name="Zhou P."/>
            <person name="Barbe V."/>
            <person name="Bardou P."/>
            <person name="Bechner M."/>
            <person name="Bellec A."/>
            <person name="Berger A."/>
            <person name="Berges H."/>
            <person name="Bidwell S."/>
            <person name="Bisseling T."/>
            <person name="Choisne N."/>
            <person name="Couloux A."/>
            <person name="Denny R."/>
            <person name="Deshpande S."/>
            <person name="Dai X."/>
            <person name="Doyle J.J."/>
            <person name="Dudez A.M."/>
            <person name="Farmer A.D."/>
            <person name="Fouteau S."/>
            <person name="Franken C."/>
            <person name="Gibelin C."/>
            <person name="Gish J."/>
            <person name="Goldstein S."/>
            <person name="Gonzalez A.J."/>
            <person name="Green P.J."/>
            <person name="Hallab A."/>
            <person name="Hartog M."/>
            <person name="Hua A."/>
            <person name="Humphray S.J."/>
            <person name="Jeong D.H."/>
            <person name="Jing Y."/>
            <person name="Jocker A."/>
            <person name="Kenton S.M."/>
            <person name="Kim D.J."/>
            <person name="Klee K."/>
            <person name="Lai H."/>
            <person name="Lang C."/>
            <person name="Lin S."/>
            <person name="Macmil S.L."/>
            <person name="Magdelenat G."/>
            <person name="Matthews L."/>
            <person name="McCorrison J."/>
            <person name="Monaghan E.L."/>
            <person name="Mun J.H."/>
            <person name="Najar F.Z."/>
            <person name="Nicholson C."/>
            <person name="Noirot C."/>
            <person name="O'Bleness M."/>
            <person name="Paule C.R."/>
            <person name="Poulain J."/>
            <person name="Prion F."/>
            <person name="Qin B."/>
            <person name="Qu C."/>
            <person name="Retzel E.F."/>
            <person name="Riddle C."/>
            <person name="Sallet E."/>
            <person name="Samain S."/>
            <person name="Samson N."/>
            <person name="Sanders I."/>
            <person name="Saurat O."/>
            <person name="Scarpelli C."/>
            <person name="Schiex T."/>
            <person name="Segurens B."/>
            <person name="Severin A.J."/>
            <person name="Sherrier D.J."/>
            <person name="Shi R."/>
            <person name="Sims S."/>
            <person name="Singer S.R."/>
            <person name="Sinharoy S."/>
            <person name="Sterck L."/>
            <person name="Viollet A."/>
            <person name="Wang B.B."/>
            <person name="Wang K."/>
            <person name="Wang M."/>
            <person name="Wang X."/>
            <person name="Warfsmann J."/>
            <person name="Weissenbach J."/>
            <person name="White D.D."/>
            <person name="White J.D."/>
            <person name="Wiley G.B."/>
            <person name="Wincker P."/>
            <person name="Xing Y."/>
            <person name="Yang L."/>
            <person name="Yao Z."/>
            <person name="Ying F."/>
            <person name="Zhai J."/>
            <person name="Zhou L."/>
            <person name="Zuber A."/>
            <person name="Denarie J."/>
            <person name="Dixon R.A."/>
            <person name="May G.D."/>
            <person name="Schwartz D.C."/>
            <person name="Rogers J."/>
            <person name="Quetier F."/>
            <person name="Town C.D."/>
            <person name="Roe B.A."/>
        </authorList>
    </citation>
    <scope>NUCLEOTIDE SEQUENCE [LARGE SCALE GENOMIC DNA]</scope>
    <source>
        <strain evidence="1">A17</strain>
        <strain evidence="2 3">cv. Jemalong A17</strain>
    </source>
</reference>
<sequence length="78" mass="9034">MQLRTVKGQEWNRVFLLVCAAGLFVDSRFFYALSVSDDSYYVIDLLHEAGISHCSTKLCDKYQFFATMTFLSWFISTT</sequence>
<evidence type="ECO:0000313" key="1">
    <source>
        <dbReference type="EMBL" id="AES99199.1"/>
    </source>
</evidence>
<dbReference type="EnsemblPlants" id="AES99199">
    <property type="protein sequence ID" value="AES99199"/>
    <property type="gene ID" value="MTR_5g077700"/>
</dbReference>
<dbReference type="EMBL" id="CM001221">
    <property type="protein sequence ID" value="AES99199.1"/>
    <property type="molecule type" value="Genomic_DNA"/>
</dbReference>
<accession>G7KG12</accession>
<protein>
    <submittedName>
        <fullName evidence="1">Transmembrane protein, putative</fullName>
    </submittedName>
</protein>
<organism evidence="1 3">
    <name type="scientific">Medicago truncatula</name>
    <name type="common">Barrel medic</name>
    <name type="synonym">Medicago tribuloides</name>
    <dbReference type="NCBI Taxonomy" id="3880"/>
    <lineage>
        <taxon>Eukaryota</taxon>
        <taxon>Viridiplantae</taxon>
        <taxon>Streptophyta</taxon>
        <taxon>Embryophyta</taxon>
        <taxon>Tracheophyta</taxon>
        <taxon>Spermatophyta</taxon>
        <taxon>Magnoliopsida</taxon>
        <taxon>eudicotyledons</taxon>
        <taxon>Gunneridae</taxon>
        <taxon>Pentapetalae</taxon>
        <taxon>rosids</taxon>
        <taxon>fabids</taxon>
        <taxon>Fabales</taxon>
        <taxon>Fabaceae</taxon>
        <taxon>Papilionoideae</taxon>
        <taxon>50 kb inversion clade</taxon>
        <taxon>NPAAA clade</taxon>
        <taxon>Hologalegina</taxon>
        <taxon>IRL clade</taxon>
        <taxon>Trifolieae</taxon>
        <taxon>Medicago</taxon>
    </lineage>
</organism>
<keyword evidence="1" id="KW-0472">Membrane</keyword>
<gene>
    <name evidence="1" type="ordered locus">MTR_5g077700</name>
</gene>
<keyword evidence="3" id="KW-1185">Reference proteome</keyword>
<keyword evidence="1" id="KW-0812">Transmembrane</keyword>
<dbReference type="Proteomes" id="UP000002051">
    <property type="component" value="Chromosome 5"/>
</dbReference>
<name>G7KG12_MEDTR</name>
<reference evidence="2" key="3">
    <citation type="submission" date="2015-04" db="UniProtKB">
        <authorList>
            <consortium name="EnsemblPlants"/>
        </authorList>
    </citation>
    <scope>IDENTIFICATION</scope>
    <source>
        <strain evidence="2">cv. Jemalong A17</strain>
    </source>
</reference>
<dbReference type="HOGENOM" id="CLU_2625717_0_0_1"/>
<proteinExistence type="predicted"/>